<sequence>MKLSSSAHYSFLFWSAISGLANAASDHNSHLNDDAPCVARSPTSGLYFDLNAISLSPPEMKNGKKLEKDAREESWHAKGHDYPANFTVNVCAPVIEDIKDVVGVESSRWKNVSAYYEQAGKIYSIGEQASEPFFRGRKLVLNYTNGSPCPGDWNTASKNSSARTKSTIMSFLCDRDAPANTATTSFVGTMDSCTYFFEVRSSAACGGIAVDPNDGGLGPGGVFGVIMLIAVAAYLIGGCAYQRTVMHQRGWRQCPNFSLWAGMFDFVKVSLQHPRASTTACISLVTFRERRHNFHSAVHFTSGILLYATASRDLTVILLYGRSWERAQADRLFFAQHQDMFVIIFSSLGRCLRLKRSPSSSGYVRADGDSRRGFMGAIGGRGGGGGQGGRRDVDAENRLIDQLDEEWDD</sequence>
<keyword evidence="6 10" id="KW-0472">Membrane</keyword>
<evidence type="ECO:0000256" key="2">
    <source>
        <dbReference type="ARBA" id="ARBA00022448"/>
    </source>
</evidence>
<comment type="caution">
    <text evidence="13">The sequence shown here is derived from an EMBL/GenBank/DDBJ whole genome shotgun (WGS) entry which is preliminary data.</text>
</comment>
<dbReference type="Gene3D" id="2.70.130.10">
    <property type="entry name" value="Mannose-6-phosphate receptor binding domain"/>
    <property type="match status" value="1"/>
</dbReference>
<keyword evidence="13" id="KW-0675">Receptor</keyword>
<dbReference type="FunFam" id="2.70.130.10:FF:000024">
    <property type="entry name" value="Putative vacuolar sorting receptor"/>
    <property type="match status" value="1"/>
</dbReference>
<evidence type="ECO:0000256" key="9">
    <source>
        <dbReference type="SAM" id="MobiDB-lite"/>
    </source>
</evidence>
<evidence type="ECO:0000256" key="7">
    <source>
        <dbReference type="ARBA" id="ARBA00023157"/>
    </source>
</evidence>
<evidence type="ECO:0000256" key="1">
    <source>
        <dbReference type="ARBA" id="ARBA00004308"/>
    </source>
</evidence>
<dbReference type="Pfam" id="PF02157">
    <property type="entry name" value="Man-6-P_recep"/>
    <property type="match status" value="1"/>
</dbReference>
<dbReference type="Proteomes" id="UP000190744">
    <property type="component" value="Unassembled WGS sequence"/>
</dbReference>
<dbReference type="PROSITE" id="PS51914">
    <property type="entry name" value="MRH"/>
    <property type="match status" value="1"/>
</dbReference>
<evidence type="ECO:0000256" key="5">
    <source>
        <dbReference type="ARBA" id="ARBA00022989"/>
    </source>
</evidence>
<evidence type="ECO:0000256" key="4">
    <source>
        <dbReference type="ARBA" id="ARBA00022729"/>
    </source>
</evidence>
<proteinExistence type="predicted"/>
<feature type="chain" id="PRO_5012142554" evidence="11">
    <location>
        <begin position="24"/>
        <end position="409"/>
    </location>
</feature>
<gene>
    <name evidence="13" type="ORF">PEBR_33134</name>
</gene>
<dbReference type="InterPro" id="IPR028927">
    <property type="entry name" value="Man-6-P_rcpt"/>
</dbReference>
<reference evidence="14" key="1">
    <citation type="submission" date="2015-09" db="EMBL/GenBank/DDBJ databases">
        <authorList>
            <person name="Fill T.P."/>
            <person name="Baretta J.F."/>
            <person name="de Almeida L.G."/>
            <person name="Rocha M."/>
            <person name="de Souza D.H."/>
            <person name="Malavazi I."/>
            <person name="Cerdeira L.T."/>
            <person name="Hong H."/>
            <person name="Samborskyy M."/>
            <person name="de Vasconcelos A.T."/>
            <person name="Leadlay P."/>
            <person name="Rodrigues-Filho E."/>
        </authorList>
    </citation>
    <scope>NUCLEOTIDE SEQUENCE [LARGE SCALE GENOMIC DNA]</scope>
    <source>
        <strain evidence="14">LaBioMMi 136</strain>
    </source>
</reference>
<evidence type="ECO:0000256" key="10">
    <source>
        <dbReference type="SAM" id="Phobius"/>
    </source>
</evidence>
<keyword evidence="7" id="KW-1015">Disulfide bond</keyword>
<comment type="subcellular location">
    <subcellularLocation>
        <location evidence="1">Endomembrane system</location>
    </subcellularLocation>
</comment>
<feature type="compositionally biased region" description="Gly residues" evidence="9">
    <location>
        <begin position="376"/>
        <end position="388"/>
    </location>
</feature>
<evidence type="ECO:0000259" key="12">
    <source>
        <dbReference type="PROSITE" id="PS51914"/>
    </source>
</evidence>
<feature type="domain" description="MRH" evidence="12">
    <location>
        <begin position="35"/>
        <end position="207"/>
    </location>
</feature>
<evidence type="ECO:0000256" key="11">
    <source>
        <dbReference type="SAM" id="SignalP"/>
    </source>
</evidence>
<dbReference type="SUPFAM" id="SSF50911">
    <property type="entry name" value="Mannose 6-phosphate receptor domain"/>
    <property type="match status" value="1"/>
</dbReference>
<keyword evidence="5 10" id="KW-1133">Transmembrane helix</keyword>
<dbReference type="PANTHER" id="PTHR15071:SF0">
    <property type="entry name" value="MANNOSE 6-PHOSPHATE RECEPTOR-LIKE PROTEIN 1"/>
    <property type="match status" value="1"/>
</dbReference>
<dbReference type="InterPro" id="IPR009011">
    <property type="entry name" value="Man6P_isomerase_rcpt-bd_dom_sf"/>
</dbReference>
<feature type="transmembrane region" description="Helical" evidence="10">
    <location>
        <begin position="221"/>
        <end position="241"/>
    </location>
</feature>
<dbReference type="GO" id="GO:0007034">
    <property type="term" value="P:vacuolar transport"/>
    <property type="evidence" value="ECO:0007669"/>
    <property type="project" value="TreeGrafter"/>
</dbReference>
<dbReference type="GO" id="GO:0010008">
    <property type="term" value="C:endosome membrane"/>
    <property type="evidence" value="ECO:0007669"/>
    <property type="project" value="UniProtKB-SubCell"/>
</dbReference>
<name>A0A1S9REL0_PENBI</name>
<dbReference type="InterPro" id="IPR044865">
    <property type="entry name" value="MRH_dom"/>
</dbReference>
<dbReference type="PANTHER" id="PTHR15071">
    <property type="entry name" value="MANNOSE-6-PHOSPHATE RECEPTOR FAMILY MEMBER"/>
    <property type="match status" value="1"/>
</dbReference>
<evidence type="ECO:0000256" key="8">
    <source>
        <dbReference type="ARBA" id="ARBA00023180"/>
    </source>
</evidence>
<keyword evidence="2" id="KW-0813">Transport</keyword>
<evidence type="ECO:0000256" key="3">
    <source>
        <dbReference type="ARBA" id="ARBA00022692"/>
    </source>
</evidence>
<feature type="region of interest" description="Disordered" evidence="9">
    <location>
        <begin position="375"/>
        <end position="395"/>
    </location>
</feature>
<feature type="signal peptide" evidence="11">
    <location>
        <begin position="1"/>
        <end position="23"/>
    </location>
</feature>
<protein>
    <submittedName>
        <fullName evidence="13">Vacuolar sorting receptor</fullName>
    </submittedName>
</protein>
<dbReference type="GO" id="GO:0005770">
    <property type="term" value="C:late endosome"/>
    <property type="evidence" value="ECO:0007669"/>
    <property type="project" value="TreeGrafter"/>
</dbReference>
<evidence type="ECO:0000313" key="14">
    <source>
        <dbReference type="Proteomes" id="UP000190744"/>
    </source>
</evidence>
<organism evidence="13 14">
    <name type="scientific">Penicillium brasilianum</name>
    <dbReference type="NCBI Taxonomy" id="104259"/>
    <lineage>
        <taxon>Eukaryota</taxon>
        <taxon>Fungi</taxon>
        <taxon>Dikarya</taxon>
        <taxon>Ascomycota</taxon>
        <taxon>Pezizomycotina</taxon>
        <taxon>Eurotiomycetes</taxon>
        <taxon>Eurotiomycetidae</taxon>
        <taxon>Eurotiales</taxon>
        <taxon>Aspergillaceae</taxon>
        <taxon>Penicillium</taxon>
    </lineage>
</organism>
<evidence type="ECO:0000313" key="13">
    <source>
        <dbReference type="EMBL" id="OOQ83791.1"/>
    </source>
</evidence>
<evidence type="ECO:0000256" key="6">
    <source>
        <dbReference type="ARBA" id="ARBA00023136"/>
    </source>
</evidence>
<keyword evidence="4 11" id="KW-0732">Signal</keyword>
<keyword evidence="3 10" id="KW-0812">Transmembrane</keyword>
<dbReference type="AlphaFoldDB" id="A0A1S9REL0"/>
<keyword evidence="8" id="KW-0325">Glycoprotein</keyword>
<dbReference type="GO" id="GO:0000139">
    <property type="term" value="C:Golgi membrane"/>
    <property type="evidence" value="ECO:0007669"/>
    <property type="project" value="UniProtKB-SubCell"/>
</dbReference>
<dbReference type="EMBL" id="LJBN01000191">
    <property type="protein sequence ID" value="OOQ83791.1"/>
    <property type="molecule type" value="Genomic_DNA"/>
</dbReference>
<accession>A0A1S9REL0</accession>